<dbReference type="OrthoDB" id="468550at2"/>
<dbReference type="AlphaFoldDB" id="A0A543NM29"/>
<protein>
    <submittedName>
        <fullName evidence="5">Lysophospholipase L1-like esterase</fullName>
    </submittedName>
</protein>
<dbReference type="RefSeq" id="WP_141924331.1">
    <property type="nucleotide sequence ID" value="NZ_VFQC01000001.1"/>
</dbReference>
<sequence>MPTRRGRVPRLLTPPLAAALLCVLAHTPVLADTAPRSAAYRIMPAGDSITQGARGDYTWRYHLWRHLAPEEPRVDFVGPYRKVADTSAGSEKHEVSPESDSGYRDPDFDQDHNAIWGRTLADARTTIRRDVREHSPDLILVLLGINDLVQPDASPERVEEELRAYLTDARAARPGVGFALARLTPSLMGEEDPRFARDFAEVNRRIGTVARDMATVSSPIAVVDIAAATGYTARRDTSDGTHPNRQGQVKIAAAFAETLAEEFSLGGRYPRPFTVTDSGGGEGGSATPGWPLTLGVAASVVALAGVLALRRHRMERRS</sequence>
<dbReference type="EMBL" id="VFQC01000001">
    <property type="protein sequence ID" value="TQN32886.1"/>
    <property type="molecule type" value="Genomic_DNA"/>
</dbReference>
<evidence type="ECO:0000256" key="2">
    <source>
        <dbReference type="SAM" id="Phobius"/>
    </source>
</evidence>
<name>A0A543NM29_9ACTN</name>
<evidence type="ECO:0000259" key="4">
    <source>
        <dbReference type="Pfam" id="PF13472"/>
    </source>
</evidence>
<dbReference type="PANTHER" id="PTHR30383:SF5">
    <property type="entry name" value="SGNH HYDROLASE-TYPE ESTERASE DOMAIN-CONTAINING PROTEIN"/>
    <property type="match status" value="1"/>
</dbReference>
<feature type="transmembrane region" description="Helical" evidence="2">
    <location>
        <begin position="290"/>
        <end position="309"/>
    </location>
</feature>
<feature type="domain" description="SGNH hydrolase-type esterase" evidence="4">
    <location>
        <begin position="46"/>
        <end position="248"/>
    </location>
</feature>
<evidence type="ECO:0000313" key="5">
    <source>
        <dbReference type="EMBL" id="TQN32886.1"/>
    </source>
</evidence>
<dbReference type="InterPro" id="IPR013830">
    <property type="entry name" value="SGNH_hydro"/>
</dbReference>
<dbReference type="InterPro" id="IPR036514">
    <property type="entry name" value="SGNH_hydro_sf"/>
</dbReference>
<keyword evidence="2" id="KW-1133">Transmembrane helix</keyword>
<keyword evidence="6" id="KW-1185">Reference proteome</keyword>
<proteinExistence type="predicted"/>
<dbReference type="GO" id="GO:0004622">
    <property type="term" value="F:phosphatidylcholine lysophospholipase activity"/>
    <property type="evidence" value="ECO:0007669"/>
    <property type="project" value="TreeGrafter"/>
</dbReference>
<keyword evidence="2" id="KW-0812">Transmembrane</keyword>
<feature type="chain" id="PRO_5022125602" evidence="3">
    <location>
        <begin position="32"/>
        <end position="318"/>
    </location>
</feature>
<accession>A0A543NM29</accession>
<comment type="caution">
    <text evidence="5">The sequence shown here is derived from an EMBL/GenBank/DDBJ whole genome shotgun (WGS) entry which is preliminary data.</text>
</comment>
<dbReference type="PANTHER" id="PTHR30383">
    <property type="entry name" value="THIOESTERASE 1/PROTEASE 1/LYSOPHOSPHOLIPASE L1"/>
    <property type="match status" value="1"/>
</dbReference>
<reference evidence="5 6" key="1">
    <citation type="submission" date="2019-06" db="EMBL/GenBank/DDBJ databases">
        <title>Sequencing the genomes of 1000 actinobacteria strains.</title>
        <authorList>
            <person name="Klenk H.-P."/>
        </authorList>
    </citation>
    <scope>NUCLEOTIDE SEQUENCE [LARGE SCALE GENOMIC DNA]</scope>
    <source>
        <strain evidence="5 6">DSM 45015</strain>
    </source>
</reference>
<evidence type="ECO:0000256" key="1">
    <source>
        <dbReference type="SAM" id="MobiDB-lite"/>
    </source>
</evidence>
<feature type="region of interest" description="Disordered" evidence="1">
    <location>
        <begin position="85"/>
        <end position="106"/>
    </location>
</feature>
<keyword evidence="3" id="KW-0732">Signal</keyword>
<dbReference type="Proteomes" id="UP000317422">
    <property type="component" value="Unassembled WGS sequence"/>
</dbReference>
<gene>
    <name evidence="5" type="ORF">FHX37_2873</name>
</gene>
<dbReference type="InterPro" id="IPR051532">
    <property type="entry name" value="Ester_Hydrolysis_Enzymes"/>
</dbReference>
<feature type="compositionally biased region" description="Basic and acidic residues" evidence="1">
    <location>
        <begin position="90"/>
        <end position="106"/>
    </location>
</feature>
<evidence type="ECO:0000313" key="6">
    <source>
        <dbReference type="Proteomes" id="UP000317422"/>
    </source>
</evidence>
<evidence type="ECO:0000256" key="3">
    <source>
        <dbReference type="SAM" id="SignalP"/>
    </source>
</evidence>
<feature type="signal peptide" evidence="3">
    <location>
        <begin position="1"/>
        <end position="31"/>
    </location>
</feature>
<dbReference type="Pfam" id="PF13472">
    <property type="entry name" value="Lipase_GDSL_2"/>
    <property type="match status" value="1"/>
</dbReference>
<dbReference type="Gene3D" id="3.40.50.1110">
    <property type="entry name" value="SGNH hydrolase"/>
    <property type="match status" value="1"/>
</dbReference>
<keyword evidence="2" id="KW-0472">Membrane</keyword>
<dbReference type="SUPFAM" id="SSF52266">
    <property type="entry name" value="SGNH hydrolase"/>
    <property type="match status" value="1"/>
</dbReference>
<organism evidence="5 6">
    <name type="scientific">Haloactinospora alba</name>
    <dbReference type="NCBI Taxonomy" id="405555"/>
    <lineage>
        <taxon>Bacteria</taxon>
        <taxon>Bacillati</taxon>
        <taxon>Actinomycetota</taxon>
        <taxon>Actinomycetes</taxon>
        <taxon>Streptosporangiales</taxon>
        <taxon>Nocardiopsidaceae</taxon>
        <taxon>Haloactinospora</taxon>
    </lineage>
</organism>